<reference evidence="4" key="1">
    <citation type="submission" date="2016-10" db="EMBL/GenBank/DDBJ databases">
        <authorList>
            <person name="Varghese N."/>
            <person name="Submissions S."/>
        </authorList>
    </citation>
    <scope>NUCLEOTIDE SEQUENCE [LARGE SCALE GENOMIC DNA]</scope>
    <source>
        <strain evidence="4">DSM 24767</strain>
    </source>
</reference>
<feature type="transmembrane region" description="Helical" evidence="2">
    <location>
        <begin position="186"/>
        <end position="209"/>
    </location>
</feature>
<evidence type="ECO:0000256" key="1">
    <source>
        <dbReference type="SAM" id="MobiDB-lite"/>
    </source>
</evidence>
<feature type="region of interest" description="Disordered" evidence="1">
    <location>
        <begin position="83"/>
        <end position="125"/>
    </location>
</feature>
<keyword evidence="2" id="KW-0812">Transmembrane</keyword>
<dbReference type="STRING" id="1095778.SAMN04489842_3216"/>
<dbReference type="EMBL" id="FNLC01000003">
    <property type="protein sequence ID" value="SDR31321.1"/>
    <property type="molecule type" value="Genomic_DNA"/>
</dbReference>
<accession>A0A1H1I0R9</accession>
<gene>
    <name evidence="3" type="ORF">SAMN04489842_3216</name>
</gene>
<evidence type="ECO:0008006" key="5">
    <source>
        <dbReference type="Google" id="ProtNLM"/>
    </source>
</evidence>
<proteinExistence type="predicted"/>
<feature type="transmembrane region" description="Helical" evidence="2">
    <location>
        <begin position="142"/>
        <end position="165"/>
    </location>
</feature>
<feature type="transmembrane region" description="Helical" evidence="2">
    <location>
        <begin position="215"/>
        <end position="239"/>
    </location>
</feature>
<keyword evidence="2" id="KW-0472">Membrane</keyword>
<feature type="compositionally biased region" description="Low complexity" evidence="1">
    <location>
        <begin position="105"/>
        <end position="114"/>
    </location>
</feature>
<keyword evidence="2" id="KW-1133">Transmembrane helix</keyword>
<name>A0A1H1I0R9_NATTX</name>
<feature type="transmembrane region" description="Helical" evidence="2">
    <location>
        <begin position="288"/>
        <end position="312"/>
    </location>
</feature>
<dbReference type="AlphaFoldDB" id="A0A1H1I0R9"/>
<organism evidence="3 4">
    <name type="scientific">Natronobacterium texcoconense</name>
    <dbReference type="NCBI Taxonomy" id="1095778"/>
    <lineage>
        <taxon>Archaea</taxon>
        <taxon>Methanobacteriati</taxon>
        <taxon>Methanobacteriota</taxon>
        <taxon>Stenosarchaea group</taxon>
        <taxon>Halobacteria</taxon>
        <taxon>Halobacteriales</taxon>
        <taxon>Natrialbaceae</taxon>
        <taxon>Natronobacterium</taxon>
    </lineage>
</organism>
<protein>
    <recommendedName>
        <fullName evidence="5">Membrane domain of glycerophosphoryl diester phosphodiesterase</fullName>
    </recommendedName>
</protein>
<evidence type="ECO:0000256" key="2">
    <source>
        <dbReference type="SAM" id="Phobius"/>
    </source>
</evidence>
<dbReference type="Proteomes" id="UP000198848">
    <property type="component" value="Unassembled WGS sequence"/>
</dbReference>
<evidence type="ECO:0000313" key="3">
    <source>
        <dbReference type="EMBL" id="SDR31321.1"/>
    </source>
</evidence>
<evidence type="ECO:0000313" key="4">
    <source>
        <dbReference type="Proteomes" id="UP000198848"/>
    </source>
</evidence>
<feature type="transmembrane region" description="Helical" evidence="2">
    <location>
        <begin position="260"/>
        <end position="282"/>
    </location>
</feature>
<keyword evidence="4" id="KW-1185">Reference proteome</keyword>
<sequence length="332" mass="35007">MTDASPPSGSVNGPPADRNPFFRHVSRVVDRFGDLLPFLVVPLFTTLLEFDAVRRAVTGAGRGFSIEFNFQFPSPLLDLWTFTDPPEPAPELGSPGTDGGGFGDSLGSPPAGSGPEPGGDIVTVDPPHQAGSVPLESLGLEFFGLMLAILVGHALVYSVVSAIYLGGIDRRLRNEPVAVVDCVRSYAGRFLAYFAVIFGAFLLAIPILLVQPLFALLAIPAVLVAMYLFYGVPFLFVAADASVLEAFRNSYRLGLAGGSYLRFGLWHFAVVLVVSPVVSFAVTSGGAVGFLFGSVVVVPLSLLLAAATVSFFDELVDRDPNAFDEGAGTAHP</sequence>